<dbReference type="InterPro" id="IPR032675">
    <property type="entry name" value="LRR_dom_sf"/>
</dbReference>
<evidence type="ECO:0000313" key="2">
    <source>
        <dbReference type="Proteomes" id="UP000053317"/>
    </source>
</evidence>
<evidence type="ECO:0000313" key="1">
    <source>
        <dbReference type="EMBL" id="KKY18334.1"/>
    </source>
</evidence>
<comment type="caution">
    <text evidence="1">The sequence shown here is derived from an EMBL/GenBank/DDBJ whole genome shotgun (WGS) entry which is preliminary data.</text>
</comment>
<accession>A0A0G2E6T4</accession>
<sequence>MTATLQRVTRGEDITSVSPYTQQVKYIAHALGTIGRHIKRLALLKPFHESKTATCDVHGYILKWARQNYAGLESLRLDIEKCPLTFLSHFKSLRCFHFSGFSVTPPEETLRILNSLPQLQHLKITGPPQDHEFHQRSGYRGQPIVQSITPMVLANLHPLRRISICELHDPFRDDAVLLSSAMLQSLTSTHSPTLESLSLTSNTTLSDPITYQINLLLTSSPSISTLDLAFPSLPASLLHSIPPSTQTLRILSTTPDDSSIPGLSSPEIISILEQRSSELCKLRELCLWRYTVPYEIDHFHGENIIEQITLPKTKKDPFEVEIKELRQRTENLKWILRWEFWNPTGL</sequence>
<gene>
    <name evidence="1" type="ORF">UCRPC4_g05046</name>
</gene>
<dbReference type="AlphaFoldDB" id="A0A0G2E6T4"/>
<proteinExistence type="predicted"/>
<keyword evidence="2" id="KW-1185">Reference proteome</keyword>
<protein>
    <recommendedName>
        <fullName evidence="3">F-box domain protein</fullName>
    </recommendedName>
</protein>
<dbReference type="Proteomes" id="UP000053317">
    <property type="component" value="Unassembled WGS sequence"/>
</dbReference>
<dbReference type="SUPFAM" id="SSF52047">
    <property type="entry name" value="RNI-like"/>
    <property type="match status" value="1"/>
</dbReference>
<dbReference type="OrthoDB" id="4413570at2759"/>
<dbReference type="Gene3D" id="3.80.10.10">
    <property type="entry name" value="Ribonuclease Inhibitor"/>
    <property type="match status" value="1"/>
</dbReference>
<dbReference type="EMBL" id="LCWF01000127">
    <property type="protein sequence ID" value="KKY18334.1"/>
    <property type="molecule type" value="Genomic_DNA"/>
</dbReference>
<reference evidence="1 2" key="2">
    <citation type="submission" date="2015-05" db="EMBL/GenBank/DDBJ databases">
        <authorList>
            <person name="Morales-Cruz A."/>
            <person name="Amrine K.C."/>
            <person name="Cantu D."/>
        </authorList>
    </citation>
    <scope>NUCLEOTIDE SEQUENCE [LARGE SCALE GENOMIC DNA]</scope>
    <source>
        <strain evidence="1">UCRPC4</strain>
    </source>
</reference>
<evidence type="ECO:0008006" key="3">
    <source>
        <dbReference type="Google" id="ProtNLM"/>
    </source>
</evidence>
<reference evidence="1 2" key="1">
    <citation type="submission" date="2015-05" db="EMBL/GenBank/DDBJ databases">
        <title>Distinctive expansion of gene families associated with plant cell wall degradation and secondary metabolism in the genomes of grapevine trunk pathogens.</title>
        <authorList>
            <person name="Lawrence D.P."/>
            <person name="Travadon R."/>
            <person name="Rolshausen P.E."/>
            <person name="Baumgartner K."/>
        </authorList>
    </citation>
    <scope>NUCLEOTIDE SEQUENCE [LARGE SCALE GENOMIC DNA]</scope>
    <source>
        <strain evidence="1">UCRPC4</strain>
    </source>
</reference>
<organism evidence="1 2">
    <name type="scientific">Phaeomoniella chlamydospora</name>
    <name type="common">Phaeoacremonium chlamydosporum</name>
    <dbReference type="NCBI Taxonomy" id="158046"/>
    <lineage>
        <taxon>Eukaryota</taxon>
        <taxon>Fungi</taxon>
        <taxon>Dikarya</taxon>
        <taxon>Ascomycota</taxon>
        <taxon>Pezizomycotina</taxon>
        <taxon>Eurotiomycetes</taxon>
        <taxon>Chaetothyriomycetidae</taxon>
        <taxon>Phaeomoniellales</taxon>
        <taxon>Phaeomoniellaceae</taxon>
        <taxon>Phaeomoniella</taxon>
    </lineage>
</organism>
<name>A0A0G2E6T4_PHACM</name>